<feature type="compositionally biased region" description="Polar residues" evidence="1">
    <location>
        <begin position="549"/>
        <end position="559"/>
    </location>
</feature>
<feature type="compositionally biased region" description="Low complexity" evidence="1">
    <location>
        <begin position="1588"/>
        <end position="1598"/>
    </location>
</feature>
<keyword evidence="3" id="KW-1185">Reference proteome</keyword>
<feature type="region of interest" description="Disordered" evidence="1">
    <location>
        <begin position="478"/>
        <end position="498"/>
    </location>
</feature>
<feature type="region of interest" description="Disordered" evidence="1">
    <location>
        <begin position="196"/>
        <end position="241"/>
    </location>
</feature>
<evidence type="ECO:0008006" key="4">
    <source>
        <dbReference type="Google" id="ProtNLM"/>
    </source>
</evidence>
<dbReference type="PANTHER" id="PTHR21696">
    <property type="entry name" value="PROTEIN UNC-79 HOMOLOG"/>
    <property type="match status" value="1"/>
</dbReference>
<gene>
    <name evidence="2" type="ORF">FGIG_07577</name>
</gene>
<protein>
    <recommendedName>
        <fullName evidence="4">Protein unc-79</fullName>
    </recommendedName>
</protein>
<feature type="compositionally biased region" description="Polar residues" evidence="1">
    <location>
        <begin position="1601"/>
        <end position="1610"/>
    </location>
</feature>
<feature type="compositionally biased region" description="Low complexity" evidence="1">
    <location>
        <begin position="1622"/>
        <end position="1648"/>
    </location>
</feature>
<feature type="region of interest" description="Disordered" evidence="1">
    <location>
        <begin position="1572"/>
        <end position="1663"/>
    </location>
</feature>
<feature type="compositionally biased region" description="Low complexity" evidence="1">
    <location>
        <begin position="2176"/>
        <end position="2204"/>
    </location>
</feature>
<feature type="region of interest" description="Disordered" evidence="1">
    <location>
        <begin position="2061"/>
        <end position="2108"/>
    </location>
</feature>
<feature type="compositionally biased region" description="Basic residues" evidence="1">
    <location>
        <begin position="267"/>
        <end position="277"/>
    </location>
</feature>
<reference evidence="2 3" key="1">
    <citation type="submission" date="2019-04" db="EMBL/GenBank/DDBJ databases">
        <title>Annotation for the trematode Fasciola gigantica.</title>
        <authorList>
            <person name="Choi Y.-J."/>
        </authorList>
    </citation>
    <scope>NUCLEOTIDE SEQUENCE [LARGE SCALE GENOMIC DNA]</scope>
    <source>
        <strain evidence="2">Uganda_cow_1</strain>
    </source>
</reference>
<feature type="compositionally biased region" description="Basic and acidic residues" evidence="1">
    <location>
        <begin position="1428"/>
        <end position="1443"/>
    </location>
</feature>
<organism evidence="2 3">
    <name type="scientific">Fasciola gigantica</name>
    <name type="common">Giant liver fluke</name>
    <dbReference type="NCBI Taxonomy" id="46835"/>
    <lineage>
        <taxon>Eukaryota</taxon>
        <taxon>Metazoa</taxon>
        <taxon>Spiralia</taxon>
        <taxon>Lophotrochozoa</taxon>
        <taxon>Platyhelminthes</taxon>
        <taxon>Trematoda</taxon>
        <taxon>Digenea</taxon>
        <taxon>Plagiorchiida</taxon>
        <taxon>Echinostomata</taxon>
        <taxon>Echinostomatoidea</taxon>
        <taxon>Fasciolidae</taxon>
        <taxon>Fasciola</taxon>
    </lineage>
</organism>
<feature type="region of interest" description="Disordered" evidence="1">
    <location>
        <begin position="2122"/>
        <end position="2204"/>
    </location>
</feature>
<dbReference type="STRING" id="46835.A0A504YGZ2"/>
<feature type="non-terminal residue" evidence="2">
    <location>
        <position position="1"/>
    </location>
</feature>
<dbReference type="EMBL" id="SUNJ01013567">
    <property type="protein sequence ID" value="TPP57190.1"/>
    <property type="molecule type" value="Genomic_DNA"/>
</dbReference>
<dbReference type="Proteomes" id="UP000316759">
    <property type="component" value="Unassembled WGS sequence"/>
</dbReference>
<feature type="compositionally biased region" description="Polar residues" evidence="1">
    <location>
        <begin position="2079"/>
        <end position="2095"/>
    </location>
</feature>
<comment type="caution">
    <text evidence="2">The sequence shown here is derived from an EMBL/GenBank/DDBJ whole genome shotgun (WGS) entry which is preliminary data.</text>
</comment>
<feature type="region of interest" description="Disordered" evidence="1">
    <location>
        <begin position="1009"/>
        <end position="1029"/>
    </location>
</feature>
<feature type="compositionally biased region" description="Polar residues" evidence="1">
    <location>
        <begin position="1010"/>
        <end position="1023"/>
    </location>
</feature>
<feature type="region of interest" description="Disordered" evidence="1">
    <location>
        <begin position="254"/>
        <end position="288"/>
    </location>
</feature>
<sequence length="2533" mass="270694">LFDAFFQIPRRDALCDRTTQVKHGLSRIGSLIPYDIVTFETWDFVMPYWLETIRTEVPRGEYFELEVLLKKIFDATAGPFPFLPQKVYHFAAERFTNTPVAVQDQALAWLEILTSVEVPIPMKELLTMFRNGVESFQIEILLPSSTTPYEGNEDLNLEMGNDSSEDLEVDERKQPRGSSMELAVSRADFRTGQIIDAEAEDEDDETFPPSTRSLLMGPTSTDVVSKPRVTDDGESPNMSEDEEALIPDERVGLLGTTRGNSVTSSVKKTRMPLRRKRESTARSRSTVARTECGLRIQEEFMQSQQLSRVRRVSRSQPRQLITTAGLTAENVALKFHDPFGHAGYAQETPQLLLSLLGDMLQLYWGHEDVIPQRGLRHLCCAGLDTCVLPGPRSATACVNSEHPVSSRPNDSGGADTAGPTELECLDCLNMLTWLNYADLICQHMAPLRPSPKTNVEFSIEALTKASEFPEYTDWRVSAETESTGHDEDDSSRLPAPSDLASMPPVVRVIYLLVCFLRDPTKSVSRSGLPTNDYPDPLPDASTEPRSDVHNSGNNASLPSNEAHKGRVSRDPIVLQCIIECLVYLCHVGDCLQQLLNKTQKSLPGTTTSAAMSSGNPVTASTIGTGTSATGTTIGGPPQTGTVPGTAGKVTLVSKTNSSGTQNPGVNCGACTATPQAQTNFVHYLVHCHLIPSLWGMLKSEWSHLASWVVPLLLHCLSLPGGSRVFWRLIETDFGHSDWRVRFDAIEKTTVLLRELDPIVLSGGFSGVAGMKINSILSGGSIAGTTGVNLFGRPATVTHLRARGAVGRMVAGKNAPGLSRGQAAHGNGPDGSSKPGLGIAGAGTTNEHPLIKTALAHAFCCLIGSLDDSNPIIAQITSTQLASLNSTALLCGIHCLEFQFDAVIVDRCLILQRMHQLSRILPDQQVFTWEFFVNRFGLLALQAQMSALGLSDIESASMISSEFMDSSNKFLSSIRSALDQDSQERDTLHQWVRLLLKFMSTVQFDLRVDENSSTGTGRHQNSGANAKDELRDRKALSKVQRHLAFLLGYADGTFNMPPHQMRNSTVFHSFLAHVGGVLDRNFGMGSCILHQTLVVLQFCASPQRYATDAQPPTFTLRLLDPQARLHWLQTLLVILYKSIRKEDSGYQLNVETLRMQLIHVQTRNWEKTRYEYSAPGGSVPSVLGGATGSSNGGAGVGSGSGVGSVGGAGVVAGGIGTGAVGTPGSAATSTPHSMNALSSGGLGSSISGSRIRKSSSEAQLMDKDDPVRRITPPGGGPIGSSGHSPNTYGPSGNPGGGGTSSMANPLFGTPHHHYLTSASTGTTNLPAGGTRGLVEYLIQIVLNTMDAQVHVCRERMEDEPFETPTPPMRLREVSNVSGDFTTILETDTPPASPVKLDEDRQDEVFMPGVTVTLIDPETESGTDAGQEQDTDKSVKNAKPLEKGEPQSSPIRLPKSITRNESKIPKKRFDGFRHGSTKSKPDLSHHTGSTNRAAADVAGRPKPETPEHEEVSAKQLRMTEATNRLSPESSCSTIYELLETSGPFPPATVSRDEQALHTPFLSDGIEMSVLKESHISSDAAHQHSAHSERPSTSVPSTTESPENRQLYTSRTDTAGRKRIGAKKNSTFNLSSSTNNASAASNIPTPATPSSQTPIQPSVSRSASSTNVASVAATAAALMTERCPWCHQVLERYDEQTLGLGMVCLATFVHREPSLAAPVLIDFEDHMSFFQPILLLLETLNKRKSLPNDTMPVLLNNLASYLEYLPNLTDDVKTNHFLASGWADIIGPLEVFLRKLPTVTPVPANVATTTLPDTFAAVLRLVVENVHFKLSSVIELCSLSNRTLKFILMDAGGTIEPNQVVEGLTTLFNPQTYHLFSTGAAELMRPHLADCLAFISDVHTMHKVKQAQKSAIQLNASAYGLASASGGTTSLGKSGLPTASGSVGGLLNSSAGMTSSGLSGAGPASGGGPGGSGGCGGGGFGGPSAGLISSLPNLHEDVLGAHLKSGLAQYVSLELSRSCSLNDQDVLPTLAPGLLVDIKPIKATGFTSSGAPLRLRPPIIQTSVLGSSPSSAHHSTSPGVSEVSSGKQNRSSGSLISRQSDDCIADRSSRGAADTTVIVITPSAESSSVTGITMENPLTRLPTPHGSTSTSGSGSTSRVQSPVSPTVTVHPPSPIASDALSTAGSTPAPASSTTPGAPGPGTTRLTTTYGHVTLAPTFSQTSQLDAPILHHLSWLKCIPPSSQLGPRDFLIMVERVRTLSWILLGATMNMALTREATGLACRPIPFVLVHSVADLVKALLSSFPDQQKLWTVYCEAAASLSPSHTTQHKVAIATAVDFWARIMPTVLRLLSISEDLFPIWIPMLCGRHRQLPGNLLKRLQKCVEWEPPEPYNRLLLLMSLPDPNTGLEAKQSGTNDVTVDRALFQTGTPSMPGLSAAALLACQANTLMGCNPLMNSSREPPEEGIPICGGIQCAGHAMASSTPYASDGVGTGVGVGAGALGTDLLTSRLVAWLKKHIFVLGRNEDQHSTASHIFVH</sequence>
<feature type="compositionally biased region" description="Low complexity" evidence="1">
    <location>
        <begin position="2143"/>
        <end position="2167"/>
    </location>
</feature>
<feature type="region of interest" description="Disordered" evidence="1">
    <location>
        <begin position="147"/>
        <end position="182"/>
    </location>
</feature>
<feature type="region of interest" description="Disordered" evidence="1">
    <location>
        <begin position="521"/>
        <end position="565"/>
    </location>
</feature>
<feature type="region of interest" description="Disordered" evidence="1">
    <location>
        <begin position="816"/>
        <end position="838"/>
    </location>
</feature>
<evidence type="ECO:0000313" key="2">
    <source>
        <dbReference type="EMBL" id="TPP57190.1"/>
    </source>
</evidence>
<feature type="compositionally biased region" description="Gly residues" evidence="1">
    <location>
        <begin position="1956"/>
        <end position="1973"/>
    </location>
</feature>
<evidence type="ECO:0000256" key="1">
    <source>
        <dbReference type="SAM" id="MobiDB-lite"/>
    </source>
</evidence>
<feature type="compositionally biased region" description="Low complexity" evidence="1">
    <location>
        <begin position="2064"/>
        <end position="2075"/>
    </location>
</feature>
<dbReference type="OrthoDB" id="6270916at2759"/>
<name>A0A504YGZ2_FASGI</name>
<evidence type="ECO:0000313" key="3">
    <source>
        <dbReference type="Proteomes" id="UP000316759"/>
    </source>
</evidence>
<dbReference type="Pfam" id="PF14776">
    <property type="entry name" value="UNC-79"/>
    <property type="match status" value="1"/>
</dbReference>
<dbReference type="InterPro" id="IPR024855">
    <property type="entry name" value="UNC79"/>
</dbReference>
<proteinExistence type="predicted"/>
<feature type="compositionally biased region" description="Basic and acidic residues" evidence="1">
    <location>
        <begin position="1456"/>
        <end position="1483"/>
    </location>
</feature>
<feature type="region of interest" description="Disordered" evidence="1">
    <location>
        <begin position="1411"/>
        <end position="1527"/>
    </location>
</feature>
<feature type="region of interest" description="Disordered" evidence="1">
    <location>
        <begin position="1221"/>
        <end position="1307"/>
    </location>
</feature>
<feature type="region of interest" description="Disordered" evidence="1">
    <location>
        <begin position="1954"/>
        <end position="1973"/>
    </location>
</feature>
<feature type="compositionally biased region" description="Polar residues" evidence="1">
    <location>
        <begin position="208"/>
        <end position="223"/>
    </location>
</feature>
<feature type="compositionally biased region" description="Polar residues" evidence="1">
    <location>
        <begin position="257"/>
        <end position="266"/>
    </location>
</feature>
<feature type="compositionally biased region" description="Acidic residues" evidence="1">
    <location>
        <begin position="197"/>
        <end position="206"/>
    </location>
</feature>
<dbReference type="PANTHER" id="PTHR21696:SF2">
    <property type="entry name" value="PROTEIN UNC-79 HOMOLOG"/>
    <property type="match status" value="1"/>
</dbReference>
<feature type="compositionally biased region" description="Low complexity" evidence="1">
    <location>
        <begin position="1279"/>
        <end position="1290"/>
    </location>
</feature>
<feature type="compositionally biased region" description="Basic and acidic residues" evidence="1">
    <location>
        <begin position="1497"/>
        <end position="1510"/>
    </location>
</feature>
<feature type="compositionally biased region" description="Polar residues" evidence="1">
    <location>
        <begin position="1225"/>
        <end position="1235"/>
    </location>
</feature>
<feature type="compositionally biased region" description="Polar residues" evidence="1">
    <location>
        <begin position="1518"/>
        <end position="1527"/>
    </location>
</feature>
<feature type="compositionally biased region" description="Basic and acidic residues" evidence="1">
    <location>
        <begin position="2096"/>
        <end position="2106"/>
    </location>
</feature>
<accession>A0A504YGZ2</accession>